<feature type="compositionally biased region" description="Basic and acidic residues" evidence="1">
    <location>
        <begin position="143"/>
        <end position="153"/>
    </location>
</feature>
<dbReference type="VEuPathDB" id="AmoebaDB:EHI5A_159160"/>
<feature type="compositionally biased region" description="Basic and acidic residues" evidence="1">
    <location>
        <begin position="272"/>
        <end position="292"/>
    </location>
</feature>
<feature type="region of interest" description="Disordered" evidence="1">
    <location>
        <begin position="132"/>
        <end position="177"/>
    </location>
</feature>
<feature type="compositionally biased region" description="Basic and acidic residues" evidence="1">
    <location>
        <begin position="207"/>
        <end position="236"/>
    </location>
</feature>
<accession>A0A5K1V5E8</accession>
<evidence type="ECO:0000256" key="1">
    <source>
        <dbReference type="SAM" id="MobiDB-lite"/>
    </source>
</evidence>
<dbReference type="OMA" id="EEGEWMN"/>
<dbReference type="VEuPathDB" id="AmoebaDB:KM1_132310"/>
<dbReference type="Proteomes" id="UP000078387">
    <property type="component" value="Unassembled WGS sequence"/>
</dbReference>
<feature type="compositionally biased region" description="Basic and acidic residues" evidence="1">
    <location>
        <begin position="314"/>
        <end position="346"/>
    </location>
</feature>
<dbReference type="VEuPathDB" id="AmoebaDB:EHI_173420"/>
<gene>
    <name evidence="2" type="ORF">CL6EHI_173420</name>
</gene>
<feature type="region of interest" description="Disordered" evidence="1">
    <location>
        <begin position="207"/>
        <end position="376"/>
    </location>
</feature>
<evidence type="ECO:0000313" key="3">
    <source>
        <dbReference type="Proteomes" id="UP000078387"/>
    </source>
</evidence>
<dbReference type="VEuPathDB" id="AmoebaDB:EHI8A_146350"/>
<sequence>MQPMNSTNLSNSFVMNNEDIQHMVIIEESINSHLKKELELIKANISYLDIIHLYSSCHKTQEPTVIGFPFTIKFKEFQQNPHFFNAPSIPYLPTTAEKHLKVLNIIKKQNDLIKEMKRMTEQLYEDKDIQDEKKPKKRITRKEKKEIIIKQNDDSGDQSNTIEDKMSFNQFPNNDNILQKSQEGSIHHKSDNLLSQIEEYESIESKKEYKSKEIDGSEENDKTEKEEGEWMDKETNKNPILPEQPKEKKHQRKRKLRSAEERKPSMKFTMLEQEKEDLKKKIVKEKKREETSRNNGVSQSTSIQPPLRMVQKSNESKKSLLEDHLRIISKTMHSDKKDSSKNKSKDSSLNTQKTLEDRLKELPKRMPNPKQAYGDSGLISQITKFCTSSDTTSNAIRVGDQTPRKSIPKAPLLNSLNTSSIDDVVSPNKGIDLVHPLIEQNNLLKKQEEHH</sequence>
<dbReference type="AlphaFoldDB" id="A0A5K1V5E8"/>
<protein>
    <submittedName>
        <fullName evidence="2">Uncharacterized protein</fullName>
    </submittedName>
</protein>
<feature type="compositionally biased region" description="Basic residues" evidence="1">
    <location>
        <begin position="247"/>
        <end position="256"/>
    </location>
</feature>
<proteinExistence type="predicted"/>
<feature type="compositionally biased region" description="Polar residues" evidence="1">
    <location>
        <begin position="293"/>
        <end position="304"/>
    </location>
</feature>
<dbReference type="VEuPathDB" id="AmoebaDB:EHI7A_131460"/>
<organism evidence="2 3">
    <name type="scientific">Entamoeba histolytica</name>
    <dbReference type="NCBI Taxonomy" id="5759"/>
    <lineage>
        <taxon>Eukaryota</taxon>
        <taxon>Amoebozoa</taxon>
        <taxon>Evosea</taxon>
        <taxon>Archamoebae</taxon>
        <taxon>Mastigamoebida</taxon>
        <taxon>Entamoebidae</taxon>
        <taxon>Entamoeba</taxon>
    </lineage>
</organism>
<dbReference type="EMBL" id="BDEQ01000001">
    <property type="protein sequence ID" value="GAT97095.1"/>
    <property type="molecule type" value="Genomic_DNA"/>
</dbReference>
<feature type="compositionally biased region" description="Polar residues" evidence="1">
    <location>
        <begin position="157"/>
        <end position="177"/>
    </location>
</feature>
<name>A0A5K1V5E8_ENTHI</name>
<evidence type="ECO:0000313" key="2">
    <source>
        <dbReference type="EMBL" id="GAT97095.1"/>
    </source>
</evidence>
<reference evidence="2 3" key="1">
    <citation type="submission" date="2016-05" db="EMBL/GenBank/DDBJ databases">
        <title>First whole genome sequencing of Entamoeba histolytica HM1:IMSS-clone-6.</title>
        <authorList>
            <person name="Mukherjee Avik.K."/>
            <person name="Izumyama S."/>
            <person name="Nakada-Tsukui K."/>
            <person name="Nozaki T."/>
        </authorList>
    </citation>
    <scope>NUCLEOTIDE SEQUENCE [LARGE SCALE GENOMIC DNA]</scope>
    <source>
        <strain evidence="2 3">HM1:IMSS clone 6</strain>
    </source>
</reference>
<comment type="caution">
    <text evidence="2">The sequence shown here is derived from an EMBL/GenBank/DDBJ whole genome shotgun (WGS) entry which is preliminary data.</text>
</comment>
<feature type="compositionally biased region" description="Basic and acidic residues" evidence="1">
    <location>
        <begin position="354"/>
        <end position="364"/>
    </location>
</feature>